<accession>A0AAP0QZL5</accession>
<gene>
    <name evidence="1" type="ORF">WN944_012425</name>
</gene>
<keyword evidence="2" id="KW-1185">Reference proteome</keyword>
<protein>
    <submittedName>
        <fullName evidence="1">Uncharacterized protein</fullName>
    </submittedName>
</protein>
<dbReference type="AlphaFoldDB" id="A0AAP0QZL5"/>
<organism evidence="1 2">
    <name type="scientific">Citrus x changshan-huyou</name>
    <dbReference type="NCBI Taxonomy" id="2935761"/>
    <lineage>
        <taxon>Eukaryota</taxon>
        <taxon>Viridiplantae</taxon>
        <taxon>Streptophyta</taxon>
        <taxon>Embryophyta</taxon>
        <taxon>Tracheophyta</taxon>
        <taxon>Spermatophyta</taxon>
        <taxon>Magnoliopsida</taxon>
        <taxon>eudicotyledons</taxon>
        <taxon>Gunneridae</taxon>
        <taxon>Pentapetalae</taxon>
        <taxon>rosids</taxon>
        <taxon>malvids</taxon>
        <taxon>Sapindales</taxon>
        <taxon>Rutaceae</taxon>
        <taxon>Aurantioideae</taxon>
        <taxon>Citrus</taxon>
    </lineage>
</organism>
<name>A0AAP0QZL5_9ROSI</name>
<evidence type="ECO:0000313" key="1">
    <source>
        <dbReference type="EMBL" id="KAK9223976.1"/>
    </source>
</evidence>
<dbReference type="EMBL" id="JBCGBO010000002">
    <property type="protein sequence ID" value="KAK9223976.1"/>
    <property type="molecule type" value="Genomic_DNA"/>
</dbReference>
<sequence>MGLDLVVRRFSNDAASCDWPLQNLIWSNSIGYNFIASLPFELPYEIRKYVQSSDLHFSISSPIRARTNHDASWTLVSRSQTFKQLHVSGMSMASFGTWGPDNINSIHQSPDTSMAHVSSS</sequence>
<dbReference type="Proteomes" id="UP001428341">
    <property type="component" value="Unassembled WGS sequence"/>
</dbReference>
<proteinExistence type="predicted"/>
<comment type="caution">
    <text evidence="1">The sequence shown here is derived from an EMBL/GenBank/DDBJ whole genome shotgun (WGS) entry which is preliminary data.</text>
</comment>
<reference evidence="1 2" key="1">
    <citation type="submission" date="2024-05" db="EMBL/GenBank/DDBJ databases">
        <title>Haplotype-resolved chromosome-level genome assembly of Huyou (Citrus changshanensis).</title>
        <authorList>
            <person name="Miao C."/>
            <person name="Chen W."/>
            <person name="Wu Y."/>
            <person name="Wang L."/>
            <person name="Zhao S."/>
            <person name="Grierson D."/>
            <person name="Xu C."/>
            <person name="Chen K."/>
        </authorList>
    </citation>
    <scope>NUCLEOTIDE SEQUENCE [LARGE SCALE GENOMIC DNA]</scope>
    <source>
        <strain evidence="1">01-14</strain>
        <tissue evidence="1">Leaf</tissue>
    </source>
</reference>
<evidence type="ECO:0000313" key="2">
    <source>
        <dbReference type="Proteomes" id="UP001428341"/>
    </source>
</evidence>